<comment type="caution">
    <text evidence="4">The sequence shown here is derived from an EMBL/GenBank/DDBJ whole genome shotgun (WGS) entry which is preliminary data.</text>
</comment>
<dbReference type="InterPro" id="IPR015421">
    <property type="entry name" value="PyrdxlP-dep_Trfase_major"/>
</dbReference>
<keyword evidence="2" id="KW-0472">Membrane</keyword>
<dbReference type="SUPFAM" id="SSF53383">
    <property type="entry name" value="PLP-dependent transferases"/>
    <property type="match status" value="2"/>
</dbReference>
<dbReference type="STRING" id="2094558.A0A314ULZ8"/>
<protein>
    <submittedName>
        <fullName evidence="4">Putative L-cysteine desulfhydrase chloroplastic</fullName>
    </submittedName>
</protein>
<gene>
    <name evidence="4" type="ORF">Pyn_00533</name>
</gene>
<dbReference type="Proteomes" id="UP000250321">
    <property type="component" value="Unassembled WGS sequence"/>
</dbReference>
<evidence type="ECO:0000256" key="2">
    <source>
        <dbReference type="SAM" id="Phobius"/>
    </source>
</evidence>
<keyword evidence="2" id="KW-0812">Transmembrane</keyword>
<dbReference type="InterPro" id="IPR000192">
    <property type="entry name" value="Aminotrans_V_dom"/>
</dbReference>
<name>A0A314ULZ8_PRUYE</name>
<dbReference type="Gene3D" id="3.40.640.10">
    <property type="entry name" value="Type I PLP-dependent aspartate aminotransferase-like (Major domain)"/>
    <property type="match status" value="2"/>
</dbReference>
<keyword evidence="2" id="KW-1133">Transmembrane helix</keyword>
<keyword evidence="1" id="KW-0663">Pyridoxal phosphate</keyword>
<evidence type="ECO:0000259" key="3">
    <source>
        <dbReference type="Pfam" id="PF00266"/>
    </source>
</evidence>
<dbReference type="PANTHER" id="PTHR43092">
    <property type="entry name" value="L-CYSTEINE DESULFHYDRASE"/>
    <property type="match status" value="1"/>
</dbReference>
<dbReference type="AlphaFoldDB" id="A0A314ULZ8"/>
<reference evidence="4 5" key="1">
    <citation type="submission" date="2018-02" db="EMBL/GenBank/DDBJ databases">
        <title>Draft genome of wild Prunus yedoensis var. nudiflora.</title>
        <authorList>
            <person name="Baek S."/>
            <person name="Kim J.-H."/>
            <person name="Choi K."/>
            <person name="Kim G.-B."/>
            <person name="Cho A."/>
            <person name="Jang H."/>
            <person name="Shin C.-H."/>
            <person name="Yu H.-J."/>
            <person name="Mun J.-H."/>
        </authorList>
    </citation>
    <scope>NUCLEOTIDE SEQUENCE [LARGE SCALE GENOMIC DNA]</scope>
    <source>
        <strain evidence="5">cv. Jeju island</strain>
        <tissue evidence="4">Leaf</tissue>
    </source>
</reference>
<dbReference type="InterPro" id="IPR015424">
    <property type="entry name" value="PyrdxlP-dep_Trfase"/>
</dbReference>
<evidence type="ECO:0000313" key="4">
    <source>
        <dbReference type="EMBL" id="PQM37968.1"/>
    </source>
</evidence>
<keyword evidence="5" id="KW-1185">Reference proteome</keyword>
<organism evidence="4 5">
    <name type="scientific">Prunus yedoensis var. nudiflora</name>
    <dbReference type="NCBI Taxonomy" id="2094558"/>
    <lineage>
        <taxon>Eukaryota</taxon>
        <taxon>Viridiplantae</taxon>
        <taxon>Streptophyta</taxon>
        <taxon>Embryophyta</taxon>
        <taxon>Tracheophyta</taxon>
        <taxon>Spermatophyta</taxon>
        <taxon>Magnoliopsida</taxon>
        <taxon>eudicotyledons</taxon>
        <taxon>Gunneridae</taxon>
        <taxon>Pentapetalae</taxon>
        <taxon>rosids</taxon>
        <taxon>fabids</taxon>
        <taxon>Rosales</taxon>
        <taxon>Rosaceae</taxon>
        <taxon>Amygdaloideae</taxon>
        <taxon>Amygdaleae</taxon>
        <taxon>Prunus</taxon>
    </lineage>
</organism>
<evidence type="ECO:0000256" key="1">
    <source>
        <dbReference type="ARBA" id="ARBA00022898"/>
    </source>
</evidence>
<evidence type="ECO:0000313" key="5">
    <source>
        <dbReference type="Proteomes" id="UP000250321"/>
    </source>
</evidence>
<dbReference type="EMBL" id="PJQY01003375">
    <property type="protein sequence ID" value="PQM37968.1"/>
    <property type="molecule type" value="Genomic_DNA"/>
</dbReference>
<proteinExistence type="predicted"/>
<dbReference type="Pfam" id="PF00266">
    <property type="entry name" value="Aminotran_5"/>
    <property type="match status" value="1"/>
</dbReference>
<dbReference type="OrthoDB" id="5978656at2759"/>
<dbReference type="PANTHER" id="PTHR43092:SF2">
    <property type="entry name" value="HERCYNYLCYSTEINE SULFOXIDE LYASE"/>
    <property type="match status" value="1"/>
</dbReference>
<accession>A0A314ULZ8</accession>
<feature type="domain" description="Aminotransferase class V" evidence="3">
    <location>
        <begin position="652"/>
        <end position="734"/>
    </location>
</feature>
<sequence length="909" mass="102372">MTMFERSLTQENQFQQRLKDYYVLPLLCSTYSLLPYQTLQFLYPKLSVQVSRASNHHFHNLKADEIQTHVPIEPKLSSSFITDSEIQYEFAHHAPGVARMNNGSFGCCPASIISDLHQWQLKLLRQPDHFYLNELQNRILESRTIVKDLINAEDVDEVSIVDNVSTAVAIVLQQTAWAFAERKFNQGDAVIMFHCAYGAVKNSIKAYFLRAGGYVIEVPFEFPLNSNEEIIGEFRKALEREKGNGRRVRLAVIDHVTCMPSVVMPVKHLVKICREEGVNKKSMTNSDLQLHHPVVSHEYGNGLAKETGWVGTRDYSPYLVLPSVMEFVNRFEGGVEGIRKMNHDAVVEMGKMLAEAWGTNLGCPPDMCASMIMVGLPSCLGISSDDDSIKLWAHLCKKFGVEVKIHYQAPKDAEVAPTTGYVRICHQIYNKVDDYYRLRDAINQLVHDGFTCALEVMAGKIIIFCRYYVLLIVLLPYRTLQFFYHKLSFQVSRASNLDAAEGIENHVPIEPKLSSSFITDSEIQSEFAHHAPGVAMMNNGSFGCCPASVISALHQWQLKILRQPSHFLLNELKNRILESRTIIKDLINAEDVDEVSIVDNISTAAAIVLQQTAWAFAEGKFNKGDAVIMFSCTYEIISEFRKALEREKGNGRRVRLAVIDHVTCVPSVVMPIKQLVKICREEGVEQVFIDAAHAVGSVDVDMQEIGADFYASTLYKWFFCPPVVSFLYCRKSATHSDLQLHHPIVSHRYGKGLAEESFWVGSRDYSPYLVLPSVMEFVNRFEGGLKGIIKMNHDAVVEMGKMLAEAWGTNLGCPPDMCASMIMVGLPACLGISSDEDAMKLQPHLCDKFGVEVRIHYQGPKDGEVGSTTGYVRICHQIYNKVDDYYKLRDTINQLVHDGFTCALEINEA</sequence>
<feature type="transmembrane region" description="Helical" evidence="2">
    <location>
        <begin position="21"/>
        <end position="43"/>
    </location>
</feature>